<protein>
    <submittedName>
        <fullName evidence="1">HAD family hydrolase</fullName>
    </submittedName>
</protein>
<dbReference type="SFLD" id="SFLDS00003">
    <property type="entry name" value="Haloacid_Dehalogenase"/>
    <property type="match status" value="1"/>
</dbReference>
<dbReference type="Pfam" id="PF12710">
    <property type="entry name" value="HAD"/>
    <property type="match status" value="1"/>
</dbReference>
<dbReference type="AlphaFoldDB" id="A0A937UM10"/>
<comment type="caution">
    <text evidence="1">The sequence shown here is derived from an EMBL/GenBank/DDBJ whole genome shotgun (WGS) entry which is preliminary data.</text>
</comment>
<dbReference type="SUPFAM" id="SSF56784">
    <property type="entry name" value="HAD-like"/>
    <property type="match status" value="1"/>
</dbReference>
<evidence type="ECO:0000313" key="2">
    <source>
        <dbReference type="Proteomes" id="UP000604475"/>
    </source>
</evidence>
<dbReference type="EMBL" id="JAEACQ010000129">
    <property type="protein sequence ID" value="MBL7626357.1"/>
    <property type="molecule type" value="Genomic_DNA"/>
</dbReference>
<dbReference type="GO" id="GO:0008967">
    <property type="term" value="F:phosphoglycolate phosphatase activity"/>
    <property type="evidence" value="ECO:0007669"/>
    <property type="project" value="TreeGrafter"/>
</dbReference>
<sequence>MPVRLVLWDIDQTLIDARGMGRLVYQRVFPTVTGVPLQELVALQHGRTELETIHDTLERHGLAASDEVVAGLLAALAAGFEAARAELAGRGRVLPGAREALGALAARTALRQSVLTGNTRAIAQIKVEAFGLDPFFDFRLGAFGDDHRDRAALVAVARDRAAALLGHPIEPDQVLLIGDTPNDVDAALTTGARILAVASGSYSVDDLRAAGAPTVVASLVDLTGLADGLFDSTDQVPAG</sequence>
<dbReference type="Gene3D" id="3.40.50.1000">
    <property type="entry name" value="HAD superfamily/HAD-like"/>
    <property type="match status" value="1"/>
</dbReference>
<gene>
    <name evidence="1" type="ORF">I7412_04035</name>
</gene>
<dbReference type="SFLD" id="SFLDG01129">
    <property type="entry name" value="C1.5:_HAD__Beta-PGM__Phosphata"/>
    <property type="match status" value="1"/>
</dbReference>
<proteinExistence type="predicted"/>
<dbReference type="RefSeq" id="WP_203005553.1">
    <property type="nucleotide sequence ID" value="NZ_JADWYU010000238.1"/>
</dbReference>
<name>A0A937UM10_9ACTN</name>
<dbReference type="InterPro" id="IPR036412">
    <property type="entry name" value="HAD-like_sf"/>
</dbReference>
<dbReference type="InterPro" id="IPR023198">
    <property type="entry name" value="PGP-like_dom2"/>
</dbReference>
<reference evidence="1" key="1">
    <citation type="submission" date="2020-12" db="EMBL/GenBank/DDBJ databases">
        <title>Genomic characterization of non-nitrogen-fixing Frankia strains.</title>
        <authorList>
            <person name="Carlos-Shanley C."/>
            <person name="Guerra T."/>
            <person name="Hahn D."/>
        </authorList>
    </citation>
    <scope>NUCLEOTIDE SEQUENCE</scope>
    <source>
        <strain evidence="1">CN6</strain>
    </source>
</reference>
<dbReference type="PANTHER" id="PTHR43434">
    <property type="entry name" value="PHOSPHOGLYCOLATE PHOSPHATASE"/>
    <property type="match status" value="1"/>
</dbReference>
<dbReference type="Gene3D" id="1.10.150.240">
    <property type="entry name" value="Putative phosphatase, domain 2"/>
    <property type="match status" value="1"/>
</dbReference>
<keyword evidence="2" id="KW-1185">Reference proteome</keyword>
<organism evidence="1 2">
    <name type="scientific">Frankia nepalensis</name>
    <dbReference type="NCBI Taxonomy" id="1836974"/>
    <lineage>
        <taxon>Bacteria</taxon>
        <taxon>Bacillati</taxon>
        <taxon>Actinomycetota</taxon>
        <taxon>Actinomycetes</taxon>
        <taxon>Frankiales</taxon>
        <taxon>Frankiaceae</taxon>
        <taxon>Frankia</taxon>
    </lineage>
</organism>
<evidence type="ECO:0000313" key="1">
    <source>
        <dbReference type="EMBL" id="MBL7626357.1"/>
    </source>
</evidence>
<dbReference type="GO" id="GO:0005829">
    <property type="term" value="C:cytosol"/>
    <property type="evidence" value="ECO:0007669"/>
    <property type="project" value="TreeGrafter"/>
</dbReference>
<keyword evidence="1" id="KW-0378">Hydrolase</keyword>
<dbReference type="GO" id="GO:0006281">
    <property type="term" value="P:DNA repair"/>
    <property type="evidence" value="ECO:0007669"/>
    <property type="project" value="TreeGrafter"/>
</dbReference>
<accession>A0A937UM10</accession>
<dbReference type="PANTHER" id="PTHR43434:SF1">
    <property type="entry name" value="PHOSPHOGLYCOLATE PHOSPHATASE"/>
    <property type="match status" value="1"/>
</dbReference>
<dbReference type="Proteomes" id="UP000604475">
    <property type="component" value="Unassembled WGS sequence"/>
</dbReference>
<dbReference type="InterPro" id="IPR023214">
    <property type="entry name" value="HAD_sf"/>
</dbReference>
<dbReference type="InterPro" id="IPR050155">
    <property type="entry name" value="HAD-like_hydrolase_sf"/>
</dbReference>